<reference evidence="2 3" key="1">
    <citation type="submission" date="2019-10" db="EMBL/GenBank/DDBJ databases">
        <title>Gracilibacillus salitolerans sp. nov., a moderate halophile isolated from a saline soil in northwest China.</title>
        <authorList>
            <person name="Gan L."/>
        </authorList>
    </citation>
    <scope>NUCLEOTIDE SEQUENCE [LARGE SCALE GENOMIC DNA]</scope>
    <source>
        <strain evidence="2 3">TP2-8</strain>
    </source>
</reference>
<dbReference type="Pfam" id="PF04070">
    <property type="entry name" value="DUF378"/>
    <property type="match status" value="1"/>
</dbReference>
<dbReference type="Proteomes" id="UP000435187">
    <property type="component" value="Unassembled WGS sequence"/>
</dbReference>
<evidence type="ECO:0000313" key="2">
    <source>
        <dbReference type="EMBL" id="MRI68014.1"/>
    </source>
</evidence>
<gene>
    <name evidence="2" type="ORF">GH885_16965</name>
</gene>
<dbReference type="PANTHER" id="PTHR37304">
    <property type="entry name" value="MEMBRANE PROTEIN-RELATED"/>
    <property type="match status" value="1"/>
</dbReference>
<proteinExistence type="predicted"/>
<evidence type="ECO:0000256" key="1">
    <source>
        <dbReference type="SAM" id="Phobius"/>
    </source>
</evidence>
<evidence type="ECO:0000313" key="3">
    <source>
        <dbReference type="Proteomes" id="UP000435187"/>
    </source>
</evidence>
<keyword evidence="3" id="KW-1185">Reference proteome</keyword>
<dbReference type="EMBL" id="WJEE01000047">
    <property type="protein sequence ID" value="MRI68014.1"/>
    <property type="molecule type" value="Genomic_DNA"/>
</dbReference>
<comment type="caution">
    <text evidence="2">The sequence shown here is derived from an EMBL/GenBank/DDBJ whole genome shotgun (WGS) entry which is preliminary data.</text>
</comment>
<protein>
    <submittedName>
        <fullName evidence="2">DUF378 domain-containing protein</fullName>
    </submittedName>
</protein>
<keyword evidence="1" id="KW-0472">Membrane</keyword>
<feature type="transmembrane region" description="Helical" evidence="1">
    <location>
        <begin position="45"/>
        <end position="63"/>
    </location>
</feature>
<keyword evidence="1" id="KW-0812">Transmembrane</keyword>
<accession>A0A6N7R469</accession>
<feature type="transmembrane region" description="Helical" evidence="1">
    <location>
        <begin position="7"/>
        <end position="25"/>
    </location>
</feature>
<organism evidence="2 3">
    <name type="scientific">Gracilibacillus thailandensis</name>
    <dbReference type="NCBI Taxonomy" id="563735"/>
    <lineage>
        <taxon>Bacteria</taxon>
        <taxon>Bacillati</taxon>
        <taxon>Bacillota</taxon>
        <taxon>Bacilli</taxon>
        <taxon>Bacillales</taxon>
        <taxon>Bacillaceae</taxon>
        <taxon>Gracilibacillus</taxon>
    </lineage>
</organism>
<dbReference type="RefSeq" id="WP_153836533.1">
    <property type="nucleotide sequence ID" value="NZ_JBHUMW010000032.1"/>
</dbReference>
<sequence>MNTIQRIALTLIIIGGINWGLIGLFQFDLVASLFGGQDAALSRVIYTLVGIGALCCLPLLFAPDDEEIRGTERGRNLAYSTEFAEENDPSEFNNDKEN</sequence>
<keyword evidence="1" id="KW-1133">Transmembrane helix</keyword>
<name>A0A6N7R469_9BACI</name>
<dbReference type="InterPro" id="IPR007211">
    <property type="entry name" value="DUF378"/>
</dbReference>
<dbReference type="AlphaFoldDB" id="A0A6N7R469"/>
<dbReference type="PANTHER" id="PTHR37304:SF1">
    <property type="entry name" value="MEMBRANE PROTEIN"/>
    <property type="match status" value="1"/>
</dbReference>